<dbReference type="Proteomes" id="UP000270296">
    <property type="component" value="Unassembled WGS sequence"/>
</dbReference>
<protein>
    <submittedName>
        <fullName evidence="3">SUEL-type lectin domain-containing protein</fullName>
    </submittedName>
</protein>
<keyword evidence="2" id="KW-1185">Reference proteome</keyword>
<evidence type="ECO:0000313" key="1">
    <source>
        <dbReference type="EMBL" id="VDP09097.1"/>
    </source>
</evidence>
<dbReference type="AlphaFoldDB" id="A0A183IR10"/>
<reference evidence="1 2" key="2">
    <citation type="submission" date="2018-11" db="EMBL/GenBank/DDBJ databases">
        <authorList>
            <consortium name="Pathogen Informatics"/>
        </authorList>
    </citation>
    <scope>NUCLEOTIDE SEQUENCE [LARGE SCALE GENOMIC DNA]</scope>
</reference>
<dbReference type="WBParaSite" id="SBAD_0000629301-mRNA-1">
    <property type="protein sequence ID" value="SBAD_0000629301-mRNA-1"/>
    <property type="gene ID" value="SBAD_0000629301"/>
</dbReference>
<sequence>MCGNEVRDVVGAQALTEVDGCEQHKGCEPTIRRLCVVLLGDGYAISDEAACLFTDADDKLGTVRCHEAPLDTERRVAVDDD</sequence>
<organism evidence="3">
    <name type="scientific">Soboliphyme baturini</name>
    <dbReference type="NCBI Taxonomy" id="241478"/>
    <lineage>
        <taxon>Eukaryota</taxon>
        <taxon>Metazoa</taxon>
        <taxon>Ecdysozoa</taxon>
        <taxon>Nematoda</taxon>
        <taxon>Enoplea</taxon>
        <taxon>Dorylaimia</taxon>
        <taxon>Dioctophymatida</taxon>
        <taxon>Dioctophymatoidea</taxon>
        <taxon>Soboliphymatidae</taxon>
        <taxon>Soboliphyme</taxon>
    </lineage>
</organism>
<dbReference type="EMBL" id="UZAM01009462">
    <property type="protein sequence ID" value="VDP09097.1"/>
    <property type="molecule type" value="Genomic_DNA"/>
</dbReference>
<name>A0A183IR10_9BILA</name>
<proteinExistence type="predicted"/>
<reference evidence="3" key="1">
    <citation type="submission" date="2016-06" db="UniProtKB">
        <authorList>
            <consortium name="WormBaseParasite"/>
        </authorList>
    </citation>
    <scope>IDENTIFICATION</scope>
</reference>
<gene>
    <name evidence="1" type="ORF">SBAD_LOCUS6057</name>
</gene>
<accession>A0A183IR10</accession>
<evidence type="ECO:0000313" key="3">
    <source>
        <dbReference type="WBParaSite" id="SBAD_0000629301-mRNA-1"/>
    </source>
</evidence>
<evidence type="ECO:0000313" key="2">
    <source>
        <dbReference type="Proteomes" id="UP000270296"/>
    </source>
</evidence>